<dbReference type="PANTHER" id="PTHR46558:SF11">
    <property type="entry name" value="HTH-TYPE TRANSCRIPTIONAL REGULATOR XRE"/>
    <property type="match status" value="1"/>
</dbReference>
<dbReference type="Pfam" id="PF01381">
    <property type="entry name" value="HTH_3"/>
    <property type="match status" value="1"/>
</dbReference>
<proteinExistence type="predicted"/>
<evidence type="ECO:0000259" key="2">
    <source>
        <dbReference type="PROSITE" id="PS50943"/>
    </source>
</evidence>
<dbReference type="SUPFAM" id="SSF47413">
    <property type="entry name" value="lambda repressor-like DNA-binding domains"/>
    <property type="match status" value="1"/>
</dbReference>
<dbReference type="PROSITE" id="PS50943">
    <property type="entry name" value="HTH_CROC1"/>
    <property type="match status" value="1"/>
</dbReference>
<comment type="caution">
    <text evidence="3">The sequence shown here is derived from an EMBL/GenBank/DDBJ whole genome shotgun (WGS) entry which is preliminary data.</text>
</comment>
<reference evidence="3" key="1">
    <citation type="submission" date="2015-08" db="EMBL/GenBank/DDBJ databases">
        <title>Complete DNA Sequence of Pseudomonas syringae pv. actinidiae, the Causal Agent of Kiwifruit Canker Disease.</title>
        <authorList>
            <person name="Rikkerink E.H.A."/>
            <person name="Fineran P.C."/>
        </authorList>
    </citation>
    <scope>NUCLEOTIDE SEQUENCE</scope>
    <source>
        <strain evidence="3">DSM 13666</strain>
    </source>
</reference>
<dbReference type="EMBL" id="LILD01000001">
    <property type="protein sequence ID" value="KOO39922.1"/>
    <property type="molecule type" value="Genomic_DNA"/>
</dbReference>
<dbReference type="SMART" id="SM00530">
    <property type="entry name" value="HTH_XRE"/>
    <property type="match status" value="1"/>
</dbReference>
<keyword evidence="1" id="KW-0238">DNA-binding</keyword>
<dbReference type="CDD" id="cd00093">
    <property type="entry name" value="HTH_XRE"/>
    <property type="match status" value="1"/>
</dbReference>
<dbReference type="PANTHER" id="PTHR46558">
    <property type="entry name" value="TRACRIPTIONAL REGULATORY PROTEIN-RELATED-RELATED"/>
    <property type="match status" value="1"/>
</dbReference>
<dbReference type="InterPro" id="IPR010982">
    <property type="entry name" value="Lambda_DNA-bd_dom_sf"/>
</dbReference>
<sequence>MLGERLKKLRNERKITQEELGKKVNVTKVSISGYENGNRNPDTETLQKLADFFEVSTDYLLGRTDDKPNEKKEVKQLSIAFRDGGQELTPDEEEFLEQQLQQFRELKKRFMENEQKDGK</sequence>
<organism evidence="3">
    <name type="scientific">Halalkalibacterium halodurans</name>
    <name type="common">Bacillus halodurans</name>
    <dbReference type="NCBI Taxonomy" id="86665"/>
    <lineage>
        <taxon>Bacteria</taxon>
        <taxon>Bacillati</taxon>
        <taxon>Bacillota</taxon>
        <taxon>Bacilli</taxon>
        <taxon>Bacillales</taxon>
        <taxon>Bacillaceae</taxon>
        <taxon>Halalkalibacterium (ex Joshi et al. 2022)</taxon>
    </lineage>
</organism>
<name>A0A0M0KMU0_ALKHA</name>
<dbReference type="GO" id="GO:0003677">
    <property type="term" value="F:DNA binding"/>
    <property type="evidence" value="ECO:0007669"/>
    <property type="project" value="UniProtKB-KW"/>
</dbReference>
<feature type="domain" description="HTH cro/C1-type" evidence="2">
    <location>
        <begin position="6"/>
        <end position="60"/>
    </location>
</feature>
<dbReference type="InterPro" id="IPR001387">
    <property type="entry name" value="Cro/C1-type_HTH"/>
</dbReference>
<gene>
    <name evidence="3" type="ORF">AMD02_14495</name>
</gene>
<evidence type="ECO:0000313" key="3">
    <source>
        <dbReference type="EMBL" id="KOO39922.1"/>
    </source>
</evidence>
<accession>A0A0M0KMU0</accession>
<dbReference type="AlphaFoldDB" id="A0A0M0KMU0"/>
<dbReference type="PATRIC" id="fig|136160.3.peg.3365"/>
<evidence type="ECO:0000256" key="1">
    <source>
        <dbReference type="ARBA" id="ARBA00023125"/>
    </source>
</evidence>
<protein>
    <recommendedName>
        <fullName evidence="2">HTH cro/C1-type domain-containing protein</fullName>
    </recommendedName>
</protein>
<dbReference type="Gene3D" id="1.10.260.40">
    <property type="entry name" value="lambda repressor-like DNA-binding domains"/>
    <property type="match status" value="1"/>
</dbReference>